<reference evidence="1 2" key="1">
    <citation type="submission" date="2021-03" db="EMBL/GenBank/DDBJ databases">
        <title>Complete genome of Parasphingorhabdus_sp.JHSY0214.</title>
        <authorList>
            <person name="Yoo J.H."/>
            <person name="Bae J.W."/>
        </authorList>
    </citation>
    <scope>NUCLEOTIDE SEQUENCE [LARGE SCALE GENOMIC DNA]</scope>
    <source>
        <strain evidence="1 2">JHSY0214</strain>
    </source>
</reference>
<dbReference type="RefSeq" id="WP_207986890.1">
    <property type="nucleotide sequence ID" value="NZ_CP071794.1"/>
</dbReference>
<keyword evidence="2" id="KW-1185">Reference proteome</keyword>
<evidence type="ECO:0000313" key="1">
    <source>
        <dbReference type="EMBL" id="QTD55063.1"/>
    </source>
</evidence>
<dbReference type="Proteomes" id="UP000663923">
    <property type="component" value="Chromosome"/>
</dbReference>
<accession>A0ABX7T500</accession>
<name>A0ABX7T500_9SPHN</name>
<evidence type="ECO:0008006" key="3">
    <source>
        <dbReference type="Google" id="ProtNLM"/>
    </source>
</evidence>
<evidence type="ECO:0000313" key="2">
    <source>
        <dbReference type="Proteomes" id="UP000663923"/>
    </source>
</evidence>
<organism evidence="1 2">
    <name type="scientific">Parasphingorhabdus cellanae</name>
    <dbReference type="NCBI Taxonomy" id="2806553"/>
    <lineage>
        <taxon>Bacteria</taxon>
        <taxon>Pseudomonadati</taxon>
        <taxon>Pseudomonadota</taxon>
        <taxon>Alphaproteobacteria</taxon>
        <taxon>Sphingomonadales</taxon>
        <taxon>Sphingomonadaceae</taxon>
        <taxon>Parasphingorhabdus</taxon>
    </lineage>
</organism>
<protein>
    <recommendedName>
        <fullName evidence="3">Lipoprotein</fullName>
    </recommendedName>
</protein>
<dbReference type="EMBL" id="CP071794">
    <property type="protein sequence ID" value="QTD55063.1"/>
    <property type="molecule type" value="Genomic_DNA"/>
</dbReference>
<proteinExistence type="predicted"/>
<gene>
    <name evidence="1" type="ORF">J4G78_12610</name>
</gene>
<sequence length="142" mass="15192">MWHMRFLTTSALVFGLAACSTTGNFQKLKDAHLAINPYDTIANPSEIYLLADMKGRLETDGNCIVANTSAGPITLLWPEGTVVTIVRGKSAIMLPHGRGTAFFSNQINFGGATLPVSQSAAVAQLTKDICPQDYFVVSTIGK</sequence>
<dbReference type="PROSITE" id="PS51257">
    <property type="entry name" value="PROKAR_LIPOPROTEIN"/>
    <property type="match status" value="1"/>
</dbReference>